<dbReference type="OrthoDB" id="7051771at2"/>
<organism evidence="9 10">
    <name type="scientific">Peterkaempfera bronchialis</name>
    <dbReference type="NCBI Taxonomy" id="2126346"/>
    <lineage>
        <taxon>Bacteria</taxon>
        <taxon>Bacillati</taxon>
        <taxon>Actinomycetota</taxon>
        <taxon>Actinomycetes</taxon>
        <taxon>Kitasatosporales</taxon>
        <taxon>Streptomycetaceae</taxon>
        <taxon>Peterkaempfera</taxon>
    </lineage>
</organism>
<evidence type="ECO:0000256" key="6">
    <source>
        <dbReference type="SAM" id="MobiDB-lite"/>
    </source>
</evidence>
<keyword evidence="3 7" id="KW-0812">Transmembrane</keyword>
<feature type="compositionally biased region" description="Gly residues" evidence="6">
    <location>
        <begin position="47"/>
        <end position="56"/>
    </location>
</feature>
<evidence type="ECO:0000259" key="8">
    <source>
        <dbReference type="PROSITE" id="PS50156"/>
    </source>
</evidence>
<accession>A0A345T4G4</accession>
<evidence type="ECO:0000256" key="2">
    <source>
        <dbReference type="ARBA" id="ARBA00022475"/>
    </source>
</evidence>
<keyword evidence="10" id="KW-1185">Reference proteome</keyword>
<dbReference type="InterPro" id="IPR050545">
    <property type="entry name" value="Mycobact_MmpL"/>
</dbReference>
<dbReference type="GO" id="GO:0005886">
    <property type="term" value="C:plasma membrane"/>
    <property type="evidence" value="ECO:0007669"/>
    <property type="project" value="UniProtKB-SubCell"/>
</dbReference>
<feature type="region of interest" description="Disordered" evidence="6">
    <location>
        <begin position="1"/>
        <end position="56"/>
    </location>
</feature>
<feature type="transmembrane region" description="Helical" evidence="7">
    <location>
        <begin position="594"/>
        <end position="613"/>
    </location>
</feature>
<dbReference type="InterPro" id="IPR000731">
    <property type="entry name" value="SSD"/>
</dbReference>
<dbReference type="EMBL" id="CP031264">
    <property type="protein sequence ID" value="AXI80869.1"/>
    <property type="molecule type" value="Genomic_DNA"/>
</dbReference>
<feature type="transmembrane region" description="Helical" evidence="7">
    <location>
        <begin position="620"/>
        <end position="638"/>
    </location>
</feature>
<comment type="subcellular location">
    <subcellularLocation>
        <location evidence="1">Cell membrane</location>
        <topology evidence="1">Multi-pass membrane protein</topology>
    </subcellularLocation>
</comment>
<evidence type="ECO:0000256" key="3">
    <source>
        <dbReference type="ARBA" id="ARBA00022692"/>
    </source>
</evidence>
<protein>
    <submittedName>
        <fullName evidence="9">MMPL family transporter</fullName>
    </submittedName>
</protein>
<keyword evidence="2" id="KW-1003">Cell membrane</keyword>
<dbReference type="InterPro" id="IPR004869">
    <property type="entry name" value="MMPL_dom"/>
</dbReference>
<dbReference type="KEGG" id="stri:C7M71_029315"/>
<feature type="transmembrane region" description="Helical" evidence="7">
    <location>
        <begin position="658"/>
        <end position="680"/>
    </location>
</feature>
<evidence type="ECO:0000256" key="7">
    <source>
        <dbReference type="SAM" id="Phobius"/>
    </source>
</evidence>
<feature type="transmembrane region" description="Helical" evidence="7">
    <location>
        <begin position="728"/>
        <end position="751"/>
    </location>
</feature>
<feature type="region of interest" description="Disordered" evidence="6">
    <location>
        <begin position="782"/>
        <end position="810"/>
    </location>
</feature>
<evidence type="ECO:0000313" key="10">
    <source>
        <dbReference type="Proteomes" id="UP000249340"/>
    </source>
</evidence>
<reference evidence="10" key="1">
    <citation type="submission" date="2018-07" db="EMBL/GenBank/DDBJ databases">
        <title>Streptacidiphilus bronchialis DSM 106435 chromosome.</title>
        <authorList>
            <person name="Batra D."/>
            <person name="Gulvik C.A."/>
        </authorList>
    </citation>
    <scope>NUCLEOTIDE SEQUENCE [LARGE SCALE GENOMIC DNA]</scope>
    <source>
        <strain evidence="10">DSM 106435</strain>
    </source>
</reference>
<keyword evidence="5 7" id="KW-0472">Membrane</keyword>
<evidence type="ECO:0000256" key="5">
    <source>
        <dbReference type="ARBA" id="ARBA00023136"/>
    </source>
</evidence>
<feature type="transmembrane region" description="Helical" evidence="7">
    <location>
        <begin position="438"/>
        <end position="460"/>
    </location>
</feature>
<dbReference type="Proteomes" id="UP000249340">
    <property type="component" value="Chromosome"/>
</dbReference>
<dbReference type="Pfam" id="PF03176">
    <property type="entry name" value="MMPL"/>
    <property type="match status" value="2"/>
</dbReference>
<dbReference type="SUPFAM" id="SSF82866">
    <property type="entry name" value="Multidrug efflux transporter AcrB transmembrane domain"/>
    <property type="match status" value="2"/>
</dbReference>
<feature type="transmembrane region" description="Helical" evidence="7">
    <location>
        <begin position="289"/>
        <end position="311"/>
    </location>
</feature>
<feature type="transmembrane region" description="Helical" evidence="7">
    <location>
        <begin position="366"/>
        <end position="391"/>
    </location>
</feature>
<keyword evidence="4 7" id="KW-1133">Transmembrane helix</keyword>
<evidence type="ECO:0000256" key="1">
    <source>
        <dbReference type="ARBA" id="ARBA00004651"/>
    </source>
</evidence>
<sequence>MQPKPVTPGGTRPPAQGAGEGLQALSRPGARDRASGRSLCLRREPGPTGGGSGPGGATEALVFTQLGRFDVVRRAWVLAGAAVVLAVAGWACSGLQDRLSYGGFIAPDAEASRAAEAIRTQIGEGGADVLVTFRSRTLPVSDPAFRHGVEAALRGAPAGSVARATTYWSTGIPMLVSLDGHATVAAVLLGGDDEPARTRSYLALRRDVRADGFEVGWTGPTAVITEIVERSRHDLLRTELLALPLMALLLVVVFRGVVAALLPLVTGVLATAASLTALSSVAGFVEVPFVTVNLVVAIGLAAGVDAGLLIVSRFREELRAGREVPDAVVVTVDTAGRTVLLSGTITSVIAVGLTFFPLGFVRSFGIGATVGLLAGSLVTVTVLPALLACLGHRVNAWALPRPWCAGPVGGGRGTGWARTGWARTGWARTARAVMEQPLRYALAVSALLLALAVPFLHTVIGFPDERMLPPGAGARTAAEELRGDFAVSGLGAIQAVATFDAPLTGRTGHEALLAWTRRLAELDGAHGVLVAGTSQQSAVVYLGHEGGAESDSAKALVRAVRAQPLPGGGRVLVGGATALALDTMDRFWELLPRVLLFMAGSSFALLTVALRSLVLPVKALLMNVLSIGASFGALTWIFQDGHGSGLLGVRPTGYVDALAPIVMLFLLIAVSMDYELFLLLRIREQYRRLGDNEEAIALGLQLSGGVITAAASAVLVVAAVFATSEVVLVKEICVGIFIAVALDAALVRAVLVPATMRLLGRANWWLPSLPDRLRRPQAVAAVRAGAPGGAEASRVSSPAPPGPSAEGQPQ</sequence>
<feature type="domain" description="SSD" evidence="8">
    <location>
        <begin position="246"/>
        <end position="389"/>
    </location>
</feature>
<dbReference type="AlphaFoldDB" id="A0A345T4G4"/>
<dbReference type="PANTHER" id="PTHR33406:SF13">
    <property type="entry name" value="MEMBRANE PROTEIN YDFJ"/>
    <property type="match status" value="1"/>
</dbReference>
<name>A0A345T4G4_9ACTN</name>
<feature type="compositionally biased region" description="Low complexity" evidence="6">
    <location>
        <begin position="782"/>
        <end position="792"/>
    </location>
</feature>
<proteinExistence type="predicted"/>
<feature type="compositionally biased region" description="Basic and acidic residues" evidence="6">
    <location>
        <begin position="29"/>
        <end position="45"/>
    </location>
</feature>
<dbReference type="PROSITE" id="PS50156">
    <property type="entry name" value="SSD"/>
    <property type="match status" value="1"/>
</dbReference>
<feature type="transmembrane region" description="Helical" evidence="7">
    <location>
        <begin position="75"/>
        <end position="95"/>
    </location>
</feature>
<feature type="transmembrane region" description="Helical" evidence="7">
    <location>
        <begin position="700"/>
        <end position="722"/>
    </location>
</feature>
<dbReference type="PANTHER" id="PTHR33406">
    <property type="entry name" value="MEMBRANE PROTEIN MJ1562-RELATED"/>
    <property type="match status" value="1"/>
</dbReference>
<evidence type="ECO:0000256" key="4">
    <source>
        <dbReference type="ARBA" id="ARBA00022989"/>
    </source>
</evidence>
<gene>
    <name evidence="9" type="ORF">C7M71_029315</name>
</gene>
<feature type="transmembrane region" description="Helical" evidence="7">
    <location>
        <begin position="240"/>
        <end position="269"/>
    </location>
</feature>
<dbReference type="Gene3D" id="1.20.1640.10">
    <property type="entry name" value="Multidrug efflux transporter AcrB transmembrane domain"/>
    <property type="match status" value="2"/>
</dbReference>
<feature type="transmembrane region" description="Helical" evidence="7">
    <location>
        <begin position="339"/>
        <end position="360"/>
    </location>
</feature>
<evidence type="ECO:0000313" key="9">
    <source>
        <dbReference type="EMBL" id="AXI80869.1"/>
    </source>
</evidence>